<gene>
    <name evidence="2" type="ORF">ACFQHK_16080</name>
</gene>
<keyword evidence="3" id="KW-1185">Reference proteome</keyword>
<comment type="caution">
    <text evidence="2">The sequence shown here is derived from an EMBL/GenBank/DDBJ whole genome shotgun (WGS) entry which is preliminary data.</text>
</comment>
<evidence type="ECO:0000313" key="3">
    <source>
        <dbReference type="Proteomes" id="UP001596406"/>
    </source>
</evidence>
<name>A0ABD5UC03_9EURY</name>
<dbReference type="RefSeq" id="WP_304449720.1">
    <property type="nucleotide sequence ID" value="NZ_JARRAH010000003.1"/>
</dbReference>
<dbReference type="Proteomes" id="UP001596406">
    <property type="component" value="Unassembled WGS sequence"/>
</dbReference>
<dbReference type="PANTHER" id="PTHR43717:SF1">
    <property type="entry name" value="ANAEROBIC NITRIC OXIDE REDUCTASE FLAVORUBREDOXIN"/>
    <property type="match status" value="1"/>
</dbReference>
<feature type="domain" description="Metallo-beta-lactamase" evidence="1">
    <location>
        <begin position="47"/>
        <end position="239"/>
    </location>
</feature>
<dbReference type="Pfam" id="PF00753">
    <property type="entry name" value="Lactamase_B"/>
    <property type="match status" value="1"/>
</dbReference>
<evidence type="ECO:0000313" key="2">
    <source>
        <dbReference type="EMBL" id="MFC6838000.1"/>
    </source>
</evidence>
<dbReference type="InterPro" id="IPR036866">
    <property type="entry name" value="RibonucZ/Hydroxyglut_hydro"/>
</dbReference>
<organism evidence="2 3">
    <name type="scientific">Halomarina ordinaria</name>
    <dbReference type="NCBI Taxonomy" id="3033939"/>
    <lineage>
        <taxon>Archaea</taxon>
        <taxon>Methanobacteriati</taxon>
        <taxon>Methanobacteriota</taxon>
        <taxon>Stenosarchaea group</taxon>
        <taxon>Halobacteria</taxon>
        <taxon>Halobacteriales</taxon>
        <taxon>Natronomonadaceae</taxon>
        <taxon>Halomarina</taxon>
    </lineage>
</organism>
<proteinExistence type="predicted"/>
<evidence type="ECO:0000259" key="1">
    <source>
        <dbReference type="SMART" id="SM00849"/>
    </source>
</evidence>
<dbReference type="AlphaFoldDB" id="A0ABD5UC03"/>
<dbReference type="Gene3D" id="3.60.15.10">
    <property type="entry name" value="Ribonuclease Z/Hydroxyacylglutathione hydrolase-like"/>
    <property type="match status" value="1"/>
</dbReference>
<protein>
    <submittedName>
        <fullName evidence="2">MBL fold metallo-hydrolase</fullName>
    </submittedName>
</protein>
<dbReference type="EMBL" id="JBHSXM010000003">
    <property type="protein sequence ID" value="MFC6838000.1"/>
    <property type="molecule type" value="Genomic_DNA"/>
</dbReference>
<reference evidence="2 3" key="1">
    <citation type="journal article" date="2019" name="Int. J. Syst. Evol. Microbiol.">
        <title>The Global Catalogue of Microorganisms (GCM) 10K type strain sequencing project: providing services to taxonomists for standard genome sequencing and annotation.</title>
        <authorList>
            <consortium name="The Broad Institute Genomics Platform"/>
            <consortium name="The Broad Institute Genome Sequencing Center for Infectious Disease"/>
            <person name="Wu L."/>
            <person name="Ma J."/>
        </authorList>
    </citation>
    <scope>NUCLEOTIDE SEQUENCE [LARGE SCALE GENOMIC DNA]</scope>
    <source>
        <strain evidence="2 3">PSRA2</strain>
    </source>
</reference>
<dbReference type="PANTHER" id="PTHR43717">
    <property type="entry name" value="ANAEROBIC NITRIC OXIDE REDUCTASE FLAVORUBREDOXIN"/>
    <property type="match status" value="1"/>
</dbReference>
<sequence>MSTDASFREIREGLYWIHEPGPDRSGMVESMDPVPSWYDEAQSVHIPQCAYLLDGGDATLLLDTLSPASTDRILGALDAVLDDPLDYLVVSHPDVPHAGNTARILAAHDATLVAPRYGDDHELYRLDEATHVGEGDSIDLGRYTVDFHEATFLDAPVSLWMSERTEGMLFPVDWFGFPHLASERLRLVEELDVGIAESRLVQFHGRVLFWHQYVDVETVQREIDAVNRRFEPRMILPAHGLVVGEGAMEYVDRMKDVVAEIARRDRIGALG</sequence>
<accession>A0ABD5UC03</accession>
<dbReference type="InterPro" id="IPR001279">
    <property type="entry name" value="Metallo-B-lactamas"/>
</dbReference>
<dbReference type="SUPFAM" id="SSF56281">
    <property type="entry name" value="Metallo-hydrolase/oxidoreductase"/>
    <property type="match status" value="1"/>
</dbReference>
<dbReference type="SMART" id="SM00849">
    <property type="entry name" value="Lactamase_B"/>
    <property type="match status" value="1"/>
</dbReference>